<comment type="caution">
    <text evidence="2">The sequence shown here is derived from an EMBL/GenBank/DDBJ whole genome shotgun (WGS) entry which is preliminary data.</text>
</comment>
<protein>
    <recommendedName>
        <fullName evidence="4">Secreted protein</fullName>
    </recommendedName>
</protein>
<evidence type="ECO:0000313" key="2">
    <source>
        <dbReference type="EMBL" id="GGR33386.1"/>
    </source>
</evidence>
<accession>A0A918CMY8</accession>
<evidence type="ECO:0008006" key="4">
    <source>
        <dbReference type="Google" id="ProtNLM"/>
    </source>
</evidence>
<dbReference type="AlphaFoldDB" id="A0A918CMY8"/>
<feature type="signal peptide" evidence="1">
    <location>
        <begin position="1"/>
        <end position="23"/>
    </location>
</feature>
<name>A0A918CMY8_AGRME</name>
<keyword evidence="1" id="KW-0732">Signal</keyword>
<dbReference type="PROSITE" id="PS51257">
    <property type="entry name" value="PROKAR_LIPOPROTEIN"/>
    <property type="match status" value="1"/>
</dbReference>
<organism evidence="2 3">
    <name type="scientific">Agromyces mediolanus</name>
    <name type="common">Corynebacterium mediolanum</name>
    <dbReference type="NCBI Taxonomy" id="41986"/>
    <lineage>
        <taxon>Bacteria</taxon>
        <taxon>Bacillati</taxon>
        <taxon>Actinomycetota</taxon>
        <taxon>Actinomycetes</taxon>
        <taxon>Micrococcales</taxon>
        <taxon>Microbacteriaceae</taxon>
        <taxon>Agromyces</taxon>
    </lineage>
</organism>
<reference evidence="2" key="2">
    <citation type="submission" date="2020-09" db="EMBL/GenBank/DDBJ databases">
        <authorList>
            <person name="Sun Q."/>
            <person name="Ohkuma M."/>
        </authorList>
    </citation>
    <scope>NUCLEOTIDE SEQUENCE</scope>
    <source>
        <strain evidence="2">JCM 3346</strain>
    </source>
</reference>
<evidence type="ECO:0000313" key="3">
    <source>
        <dbReference type="Proteomes" id="UP000610303"/>
    </source>
</evidence>
<dbReference type="Proteomes" id="UP000610303">
    <property type="component" value="Unassembled WGS sequence"/>
</dbReference>
<feature type="chain" id="PRO_5039115299" description="Secreted protein" evidence="1">
    <location>
        <begin position="24"/>
        <end position="239"/>
    </location>
</feature>
<reference evidence="2" key="1">
    <citation type="journal article" date="2014" name="Int. J. Syst. Evol. Microbiol.">
        <title>Complete genome sequence of Corynebacterium casei LMG S-19264T (=DSM 44701T), isolated from a smear-ripened cheese.</title>
        <authorList>
            <consortium name="US DOE Joint Genome Institute (JGI-PGF)"/>
            <person name="Walter F."/>
            <person name="Albersmeier A."/>
            <person name="Kalinowski J."/>
            <person name="Ruckert C."/>
        </authorList>
    </citation>
    <scope>NUCLEOTIDE SEQUENCE</scope>
    <source>
        <strain evidence="2">JCM 3346</strain>
    </source>
</reference>
<proteinExistence type="predicted"/>
<sequence length="239" mass="25491">MRRMRVGMFGAVVAAALVLTGCAAEPVPTPIPSASEAAPTPSESAPSADPSASVVALVLRPTELELRNEAGEVLERLDYRSDFDQVKAELETVLGAAEETEEARGTSHFPPSTMHRWGGFELWEQRYVDRWESFADDERSFVKPSFLVRFTGPEAAGVRLETISGIGAGAAWTDLEELPELQTNPSGCSGPYVDFLDEPAVNADGEAYVSRTGVDFVESEDGLTVAAVRAPIAVTAGCA</sequence>
<keyword evidence="3" id="KW-1185">Reference proteome</keyword>
<dbReference type="EMBL" id="BMRJ01000003">
    <property type="protein sequence ID" value="GGR33386.1"/>
    <property type="molecule type" value="Genomic_DNA"/>
</dbReference>
<gene>
    <name evidence="2" type="ORF">GCM10010196_29340</name>
</gene>
<evidence type="ECO:0000256" key="1">
    <source>
        <dbReference type="SAM" id="SignalP"/>
    </source>
</evidence>